<protein>
    <recommendedName>
        <fullName evidence="3">N-acetyltransferase domain-containing protein</fullName>
    </recommendedName>
</protein>
<dbReference type="SUPFAM" id="SSF55729">
    <property type="entry name" value="Acyl-CoA N-acyltransferases (Nat)"/>
    <property type="match status" value="1"/>
</dbReference>
<organism evidence="1 2">
    <name type="scientific">Nocardioides lianchengensis</name>
    <dbReference type="NCBI Taxonomy" id="1045774"/>
    <lineage>
        <taxon>Bacteria</taxon>
        <taxon>Bacillati</taxon>
        <taxon>Actinomycetota</taxon>
        <taxon>Actinomycetes</taxon>
        <taxon>Propionibacteriales</taxon>
        <taxon>Nocardioidaceae</taxon>
        <taxon>Nocardioides</taxon>
    </lineage>
</organism>
<gene>
    <name evidence="1" type="ORF">SAMN05421872_11271</name>
</gene>
<name>A0A1G6YL47_9ACTN</name>
<dbReference type="OrthoDB" id="3770798at2"/>
<dbReference type="Proteomes" id="UP000199034">
    <property type="component" value="Unassembled WGS sequence"/>
</dbReference>
<accession>A0A1G6YL47</accession>
<dbReference type="AlphaFoldDB" id="A0A1G6YL47"/>
<dbReference type="EMBL" id="FMZM01000012">
    <property type="protein sequence ID" value="SDD90407.1"/>
    <property type="molecule type" value="Genomic_DNA"/>
</dbReference>
<reference evidence="2" key="1">
    <citation type="submission" date="2016-10" db="EMBL/GenBank/DDBJ databases">
        <authorList>
            <person name="Varghese N."/>
            <person name="Submissions S."/>
        </authorList>
    </citation>
    <scope>NUCLEOTIDE SEQUENCE [LARGE SCALE GENOMIC DNA]</scope>
    <source>
        <strain evidence="2">CGMCC 4.6858</strain>
    </source>
</reference>
<keyword evidence="2" id="KW-1185">Reference proteome</keyword>
<dbReference type="Gene3D" id="3.40.630.30">
    <property type="match status" value="1"/>
</dbReference>
<dbReference type="InterPro" id="IPR016181">
    <property type="entry name" value="Acyl_CoA_acyltransferase"/>
</dbReference>
<dbReference type="RefSeq" id="WP_090860089.1">
    <property type="nucleotide sequence ID" value="NZ_FMZM01000012.1"/>
</dbReference>
<sequence>MPGTELDEWRASRAASGTPLPEPSGPTELEAVTLTVDEVAVGGALLEYADEAGRRRCAVRVLQTTLLRDAPGPWAAAIAALEAHVRARGVTTLTTAVAPELASVFGAAGFRATMTTVGKRLDPASAVELQEDRRVAVRPMDDDERAVFVADVAEQLRAGMARAGVVDRESSRLGEMEARLVRLSDVPPPPGELLITGTVDGVAVGRAWATLVERDGALDFYGNTLDLFPEHRGQRLTPSFLGALRRHVHELGVRDVHLRVYGHDAGARRTFLDEGAGVRDVHLRKDLT</sequence>
<evidence type="ECO:0008006" key="3">
    <source>
        <dbReference type="Google" id="ProtNLM"/>
    </source>
</evidence>
<proteinExistence type="predicted"/>
<evidence type="ECO:0000313" key="2">
    <source>
        <dbReference type="Proteomes" id="UP000199034"/>
    </source>
</evidence>
<dbReference type="STRING" id="1045774.SAMN05421872_11271"/>
<evidence type="ECO:0000313" key="1">
    <source>
        <dbReference type="EMBL" id="SDD90407.1"/>
    </source>
</evidence>